<sequence length="207" mass="24242">MAPFDMTSRAIYFGYGSNLWLHQMELRCPTSTYLGVARLNGYKWIINDRGYANVVEVGNDDHEKVEGDTKYDDVVFGLVYSLKQKDEERLDQNEGVPYAYTKENLECDFWESDLEKDDGWVDVTKPPTSEKKVLVYIDRQRITGDKPKKEYIYRMNMGIKDAIKMGVPEEYVKGVMREFIPEEDREAKRKSTEEFARRQAVNFVDEN</sequence>
<dbReference type="CDD" id="cd06661">
    <property type="entry name" value="GGCT_like"/>
    <property type="match status" value="1"/>
</dbReference>
<dbReference type="GO" id="GO:0003839">
    <property type="term" value="F:gamma-glutamylcyclotransferase activity"/>
    <property type="evidence" value="ECO:0007669"/>
    <property type="project" value="UniProtKB-EC"/>
</dbReference>
<evidence type="ECO:0000259" key="5">
    <source>
        <dbReference type="Pfam" id="PF06094"/>
    </source>
</evidence>
<name>A0A6A6DRD3_9PEZI</name>
<feature type="binding site" evidence="4">
    <location>
        <begin position="12"/>
        <end position="17"/>
    </location>
    <ligand>
        <name>substrate</name>
    </ligand>
</feature>
<dbReference type="OrthoDB" id="2924818at2759"/>
<evidence type="ECO:0000313" key="6">
    <source>
        <dbReference type="EMBL" id="KAF2180510.1"/>
    </source>
</evidence>
<reference evidence="6" key="1">
    <citation type="journal article" date="2020" name="Stud. Mycol.">
        <title>101 Dothideomycetes genomes: a test case for predicting lifestyles and emergence of pathogens.</title>
        <authorList>
            <person name="Haridas S."/>
            <person name="Albert R."/>
            <person name="Binder M."/>
            <person name="Bloem J."/>
            <person name="Labutti K."/>
            <person name="Salamov A."/>
            <person name="Andreopoulos B."/>
            <person name="Baker S."/>
            <person name="Barry K."/>
            <person name="Bills G."/>
            <person name="Bluhm B."/>
            <person name="Cannon C."/>
            <person name="Castanera R."/>
            <person name="Culley D."/>
            <person name="Daum C."/>
            <person name="Ezra D."/>
            <person name="Gonzalez J."/>
            <person name="Henrissat B."/>
            <person name="Kuo A."/>
            <person name="Liang C."/>
            <person name="Lipzen A."/>
            <person name="Lutzoni F."/>
            <person name="Magnuson J."/>
            <person name="Mondo S."/>
            <person name="Nolan M."/>
            <person name="Ohm R."/>
            <person name="Pangilinan J."/>
            <person name="Park H.-J."/>
            <person name="Ramirez L."/>
            <person name="Alfaro M."/>
            <person name="Sun H."/>
            <person name="Tritt A."/>
            <person name="Yoshinaga Y."/>
            <person name="Zwiers L.-H."/>
            <person name="Turgeon B."/>
            <person name="Goodwin S."/>
            <person name="Spatafora J."/>
            <person name="Crous P."/>
            <person name="Grigoriev I."/>
        </authorList>
    </citation>
    <scope>NUCLEOTIDE SEQUENCE</scope>
    <source>
        <strain evidence="6">CBS 207.26</strain>
    </source>
</reference>
<feature type="domain" description="Gamma-glutamylcyclotransferase AIG2-like" evidence="5">
    <location>
        <begin position="12"/>
        <end position="130"/>
    </location>
</feature>
<evidence type="ECO:0000256" key="4">
    <source>
        <dbReference type="PIRSR" id="PIRSR617939-2"/>
    </source>
</evidence>
<gene>
    <name evidence="6" type="ORF">K469DRAFT_714480</name>
</gene>
<evidence type="ECO:0000313" key="7">
    <source>
        <dbReference type="Proteomes" id="UP000800200"/>
    </source>
</evidence>
<dbReference type="AlphaFoldDB" id="A0A6A6DRD3"/>
<dbReference type="SUPFAM" id="SSF110857">
    <property type="entry name" value="Gamma-glutamyl cyclotransferase-like"/>
    <property type="match status" value="1"/>
</dbReference>
<keyword evidence="2" id="KW-0456">Lyase</keyword>
<dbReference type="PANTHER" id="PTHR12935">
    <property type="entry name" value="GAMMA-GLUTAMYLCYCLOTRANSFERASE"/>
    <property type="match status" value="1"/>
</dbReference>
<dbReference type="EMBL" id="ML994657">
    <property type="protein sequence ID" value="KAF2180510.1"/>
    <property type="molecule type" value="Genomic_DNA"/>
</dbReference>
<evidence type="ECO:0000256" key="2">
    <source>
        <dbReference type="ARBA" id="ARBA00023239"/>
    </source>
</evidence>
<feature type="active site" description="Proton acceptor" evidence="3">
    <location>
        <position position="94"/>
    </location>
</feature>
<dbReference type="InterPro" id="IPR013024">
    <property type="entry name" value="GGCT-like"/>
</dbReference>
<accession>A0A6A6DRD3</accession>
<dbReference type="PANTHER" id="PTHR12935:SF0">
    <property type="entry name" value="GAMMA-GLUTAMYLCYCLOTRANSFERASE"/>
    <property type="match status" value="1"/>
</dbReference>
<dbReference type="InterPro" id="IPR036568">
    <property type="entry name" value="GGCT-like_sf"/>
</dbReference>
<organism evidence="6 7">
    <name type="scientific">Zopfia rhizophila CBS 207.26</name>
    <dbReference type="NCBI Taxonomy" id="1314779"/>
    <lineage>
        <taxon>Eukaryota</taxon>
        <taxon>Fungi</taxon>
        <taxon>Dikarya</taxon>
        <taxon>Ascomycota</taxon>
        <taxon>Pezizomycotina</taxon>
        <taxon>Dothideomycetes</taxon>
        <taxon>Dothideomycetes incertae sedis</taxon>
        <taxon>Zopfiaceae</taxon>
        <taxon>Zopfia</taxon>
    </lineage>
</organism>
<dbReference type="Pfam" id="PF06094">
    <property type="entry name" value="GGACT"/>
    <property type="match status" value="1"/>
</dbReference>
<protein>
    <recommendedName>
        <fullName evidence="1">gamma-glutamylcyclotransferase</fullName>
        <ecNumber evidence="1">4.3.2.9</ecNumber>
    </recommendedName>
</protein>
<dbReference type="Gene3D" id="3.10.490.10">
    <property type="entry name" value="Gamma-glutamyl cyclotransferase-like"/>
    <property type="match status" value="1"/>
</dbReference>
<evidence type="ECO:0000256" key="3">
    <source>
        <dbReference type="PIRSR" id="PIRSR617939-1"/>
    </source>
</evidence>
<evidence type="ECO:0000256" key="1">
    <source>
        <dbReference type="ARBA" id="ARBA00012346"/>
    </source>
</evidence>
<dbReference type="InterPro" id="IPR009288">
    <property type="entry name" value="AIG2-like_dom"/>
</dbReference>
<proteinExistence type="predicted"/>
<dbReference type="Proteomes" id="UP000800200">
    <property type="component" value="Unassembled WGS sequence"/>
</dbReference>
<dbReference type="InterPro" id="IPR017939">
    <property type="entry name" value="G-Glutamylcylcotransferase"/>
</dbReference>
<dbReference type="EC" id="4.3.2.9" evidence="1"/>
<keyword evidence="7" id="KW-1185">Reference proteome</keyword>